<dbReference type="HOGENOM" id="CLU_012870_3_1_6"/>
<dbReference type="InterPro" id="IPR007844">
    <property type="entry name" value="AsmA"/>
</dbReference>
<accession>D3VBC4</accession>
<feature type="domain" description="AsmA" evidence="1">
    <location>
        <begin position="279"/>
        <end position="516"/>
    </location>
</feature>
<evidence type="ECO:0000259" key="1">
    <source>
        <dbReference type="Pfam" id="PF05170"/>
    </source>
</evidence>
<evidence type="ECO:0000313" key="3">
    <source>
        <dbReference type="Proteomes" id="UP000008075"/>
    </source>
</evidence>
<gene>
    <name evidence="2" type="primary">asmA</name>
    <name evidence="2" type="ordered locus">XNC1_1500</name>
</gene>
<dbReference type="eggNOG" id="COG2982">
    <property type="taxonomic scope" value="Bacteria"/>
</dbReference>
<keyword evidence="3" id="KW-1185">Reference proteome</keyword>
<dbReference type="GO" id="GO:0090313">
    <property type="term" value="P:regulation of protein targeting to membrane"/>
    <property type="evidence" value="ECO:0007669"/>
    <property type="project" value="TreeGrafter"/>
</dbReference>
<dbReference type="GO" id="GO:0005886">
    <property type="term" value="C:plasma membrane"/>
    <property type="evidence" value="ECO:0007669"/>
    <property type="project" value="TreeGrafter"/>
</dbReference>
<dbReference type="Pfam" id="PF05170">
    <property type="entry name" value="AsmA"/>
    <property type="match status" value="2"/>
</dbReference>
<proteinExistence type="predicted"/>
<dbReference type="AlphaFoldDB" id="D3VBC4"/>
<reference evidence="2 3" key="1">
    <citation type="journal article" date="2011" name="PLoS ONE">
        <title>The entomopathogenic bacterial endosymbionts xenorhabdus and photorhabdus: convergent lifestyles from divergent genomes.</title>
        <authorList>
            <person name="Chaston J.M."/>
            <person name="Suen G."/>
            <person name="Tucker S.L."/>
            <person name="Andersen A.W."/>
            <person name="Bhasin A."/>
            <person name="Bode E."/>
            <person name="Bode H.B."/>
            <person name="Brachmann A.O."/>
            <person name="Cowles C.E."/>
            <person name="Cowles K.N."/>
            <person name="Darby C."/>
            <person name="de Leon L."/>
            <person name="Drace K."/>
            <person name="Du Z."/>
            <person name="Givaudan A."/>
            <person name="Herbert Tran E.E."/>
            <person name="Jewell K.A."/>
            <person name="Knack J.J."/>
            <person name="Krasomil-Osterfeld K.C."/>
            <person name="Kukor R."/>
            <person name="Lanois A."/>
            <person name="Latreille P."/>
            <person name="Leimgruber N.K."/>
            <person name="Lipke C.M."/>
            <person name="Liu R."/>
            <person name="Lu X."/>
            <person name="Martens E.C."/>
            <person name="Marri P.R."/>
            <person name="Medigue C."/>
            <person name="Menard M.L."/>
            <person name="Miller N.M."/>
            <person name="Morales-Soto N."/>
            <person name="Norton S."/>
            <person name="Ogier J.C."/>
            <person name="Orchard S.S."/>
            <person name="Park D."/>
            <person name="Park Y."/>
            <person name="Qurollo B.A."/>
            <person name="Sugar D.R."/>
            <person name="Richards G.R."/>
            <person name="Rouy Z."/>
            <person name="Slominski B."/>
            <person name="Slominski K."/>
            <person name="Snyder H."/>
            <person name="Tjaden B.C."/>
            <person name="van der Hoeven R."/>
            <person name="Welch R.D."/>
            <person name="Wheeler C."/>
            <person name="Xiang B."/>
            <person name="Barbazuk B."/>
            <person name="Gaudriault S."/>
            <person name="Goodner B."/>
            <person name="Slater S.C."/>
            <person name="Forst S."/>
            <person name="Goldman B.S."/>
            <person name="Goodrich-Blair H."/>
        </authorList>
    </citation>
    <scope>NUCLEOTIDE SEQUENCE [LARGE SCALE GENOMIC DNA]</scope>
    <source>
        <strain evidence="3">ATCC 19061 / DSM 3370 / CCUG 14189 / LMG 1036 / NCIMB 9965 / AN6</strain>
    </source>
</reference>
<sequence>MKRLLTTLVILLVVIVVGLMALVMLVNPNDFRDYIVKQVQKKSGYHLVLQDELRWHVWPKLSILTGQISLTAQNAKQPAVVAENMRLDVELFPLLSHQLSVKEVMLKGAVLRVTPDSQPQKRLEAPVAPESGFHYPMVASNQPWKLDISKIRVVDSLLIWQTSNHSQFNARDINLLLNRSDKDHINLEVSSKINRNQQELAFELNASMDTSDYPQQISADIDSFEYLLQGVGLPSVGIKGAGSAIAKYQARSESVALQKIALTVNEESDLKGDITAVLKDRPQYSINLISSKLNLDNLLGWDNLPKNSPQAKHDYRIENNSLKPVIATSVSPLSNYDLAFLQGFNANLSFSADKFIYQGMDIDNFALKAVNNHGVTDIEKLNGNVFGGYFAFPTTIDATVTPAKLHTKPFLQQIELQPLLTTLALPSVFNGQLNVEGDLVGEGYDEYAISHYWQGNLNLELKNARLDGLNIPQLIQQSFSRVTDQVGQPTNTDSFTEAKNMSVKAYLDRGKVKINELAATSGILNIRGQGTTNLLKQNSDVTLRVQLTDGWGKQNEFVRQLAKLKIPLRVYGNWDNLQYTLNVESLMRDEIQQKAKKSIKDWLERHSSSEDAEVLEDLLNRK</sequence>
<evidence type="ECO:0000313" key="2">
    <source>
        <dbReference type="EMBL" id="CBJ89563.1"/>
    </source>
</evidence>
<dbReference type="PANTHER" id="PTHR30441">
    <property type="entry name" value="DUF748 DOMAIN-CONTAINING PROTEIN"/>
    <property type="match status" value="1"/>
</dbReference>
<dbReference type="EMBL" id="FN667742">
    <property type="protein sequence ID" value="CBJ89563.1"/>
    <property type="molecule type" value="Genomic_DNA"/>
</dbReference>
<dbReference type="InterPro" id="IPR052894">
    <property type="entry name" value="AsmA-related"/>
</dbReference>
<protein>
    <submittedName>
        <fullName evidence="2">Suppressor of ompF assembly mutants</fullName>
    </submittedName>
</protein>
<dbReference type="RefSeq" id="WP_013183885.1">
    <property type="nucleotide sequence ID" value="NC_014228.1"/>
</dbReference>
<dbReference type="Proteomes" id="UP000008075">
    <property type="component" value="Chromosome"/>
</dbReference>
<dbReference type="STRING" id="406817.XNC1_1500"/>
<dbReference type="GeneID" id="24902371"/>
<name>D3VBC4_XENNA</name>
<dbReference type="PANTHER" id="PTHR30441:SF4">
    <property type="entry name" value="PROTEIN ASMA"/>
    <property type="match status" value="1"/>
</dbReference>
<dbReference type="NCBIfam" id="NF008091">
    <property type="entry name" value="PRK10833.1"/>
    <property type="match status" value="1"/>
</dbReference>
<feature type="domain" description="AsmA" evidence="1">
    <location>
        <begin position="4"/>
        <end position="250"/>
    </location>
</feature>
<organism evidence="2 3">
    <name type="scientific">Xenorhabdus nematophila (strain ATCC 19061 / DSM 3370 / CCUG 14189 / LMG 1036 / NCIMB 9965 / AN6)</name>
    <dbReference type="NCBI Taxonomy" id="406817"/>
    <lineage>
        <taxon>Bacteria</taxon>
        <taxon>Pseudomonadati</taxon>
        <taxon>Pseudomonadota</taxon>
        <taxon>Gammaproteobacteria</taxon>
        <taxon>Enterobacterales</taxon>
        <taxon>Morganellaceae</taxon>
        <taxon>Xenorhabdus</taxon>
    </lineage>
</organism>
<dbReference type="KEGG" id="xne:XNC1_1500"/>